<reference evidence="1" key="1">
    <citation type="submission" date="2021-02" db="EMBL/GenBank/DDBJ databases">
        <authorList>
            <person name="Cremers G."/>
            <person name="Picone N."/>
        </authorList>
    </citation>
    <scope>NUCLEOTIDE SEQUENCE</scope>
    <source>
        <strain evidence="1">PQ17</strain>
    </source>
</reference>
<proteinExistence type="predicted"/>
<organism evidence="1 2">
    <name type="scientific">Candidatus Methylacidithermus pantelleriae</name>
    <dbReference type="NCBI Taxonomy" id="2744239"/>
    <lineage>
        <taxon>Bacteria</taxon>
        <taxon>Pseudomonadati</taxon>
        <taxon>Verrucomicrobiota</taxon>
        <taxon>Methylacidiphilae</taxon>
        <taxon>Methylacidiphilales</taxon>
        <taxon>Methylacidiphilaceae</taxon>
        <taxon>Candidatus Methylacidithermus</taxon>
    </lineage>
</organism>
<dbReference type="Proteomes" id="UP000663859">
    <property type="component" value="Unassembled WGS sequence"/>
</dbReference>
<protein>
    <submittedName>
        <fullName evidence="1">Uncharacterized protein</fullName>
    </submittedName>
</protein>
<keyword evidence="2" id="KW-1185">Reference proteome</keyword>
<comment type="caution">
    <text evidence="1">The sequence shown here is derived from an EMBL/GenBank/DDBJ whole genome shotgun (WGS) entry which is preliminary data.</text>
</comment>
<evidence type="ECO:0000313" key="1">
    <source>
        <dbReference type="EMBL" id="CAF0702658.1"/>
    </source>
</evidence>
<sequence>MILPRGEGRIFEQDLAKDVLETITRVLGLALRLLIALGPEGVWCGRLCLELGLGRMAAAAKAP</sequence>
<gene>
    <name evidence="1" type="ORF">MPNT_50148</name>
</gene>
<dbReference type="EMBL" id="CAJNOB010000045">
    <property type="protein sequence ID" value="CAF0702658.1"/>
    <property type="molecule type" value="Genomic_DNA"/>
</dbReference>
<dbReference type="RefSeq" id="WP_214096449.1">
    <property type="nucleotide sequence ID" value="NZ_CAJNOB010000045.1"/>
</dbReference>
<accession>A0A8J2BLF4</accession>
<evidence type="ECO:0000313" key="2">
    <source>
        <dbReference type="Proteomes" id="UP000663859"/>
    </source>
</evidence>
<dbReference type="AlphaFoldDB" id="A0A8J2BLF4"/>
<name>A0A8J2BLF4_9BACT</name>